<protein>
    <submittedName>
        <fullName evidence="1">Uncharacterized protein</fullName>
    </submittedName>
</protein>
<reference evidence="1 2" key="1">
    <citation type="journal article" date="2023" name="Elife">
        <title>Identification of key yeast species and microbe-microbe interactions impacting larval growth of Drosophila in the wild.</title>
        <authorList>
            <person name="Mure A."/>
            <person name="Sugiura Y."/>
            <person name="Maeda R."/>
            <person name="Honda K."/>
            <person name="Sakurai N."/>
            <person name="Takahashi Y."/>
            <person name="Watada M."/>
            <person name="Katoh T."/>
            <person name="Gotoh A."/>
            <person name="Gotoh Y."/>
            <person name="Taniguchi I."/>
            <person name="Nakamura K."/>
            <person name="Hayashi T."/>
            <person name="Katayama T."/>
            <person name="Uemura T."/>
            <person name="Hattori Y."/>
        </authorList>
    </citation>
    <scope>NUCLEOTIDE SEQUENCE [LARGE SCALE GENOMIC DNA]</scope>
    <source>
        <strain evidence="1 2">SB-73</strain>
    </source>
</reference>
<gene>
    <name evidence="1" type="ORF">DASB73_017670</name>
</gene>
<proteinExistence type="predicted"/>
<accession>A0AAV5RJT0</accession>
<evidence type="ECO:0000313" key="1">
    <source>
        <dbReference type="EMBL" id="GMM50809.1"/>
    </source>
</evidence>
<dbReference type="EMBL" id="BTGC01000003">
    <property type="protein sequence ID" value="GMM50809.1"/>
    <property type="molecule type" value="Genomic_DNA"/>
</dbReference>
<dbReference type="AlphaFoldDB" id="A0AAV5RJT0"/>
<organism evidence="1 2">
    <name type="scientific">Starmerella bacillaris</name>
    <name type="common">Yeast</name>
    <name type="synonym">Candida zemplinina</name>
    <dbReference type="NCBI Taxonomy" id="1247836"/>
    <lineage>
        <taxon>Eukaryota</taxon>
        <taxon>Fungi</taxon>
        <taxon>Dikarya</taxon>
        <taxon>Ascomycota</taxon>
        <taxon>Saccharomycotina</taxon>
        <taxon>Dipodascomycetes</taxon>
        <taxon>Dipodascales</taxon>
        <taxon>Trichomonascaceae</taxon>
        <taxon>Starmerella</taxon>
    </lineage>
</organism>
<comment type="caution">
    <text evidence="1">The sequence shown here is derived from an EMBL/GenBank/DDBJ whole genome shotgun (WGS) entry which is preliminary data.</text>
</comment>
<name>A0AAV5RJT0_STABA</name>
<dbReference type="Proteomes" id="UP001362899">
    <property type="component" value="Unassembled WGS sequence"/>
</dbReference>
<evidence type="ECO:0000313" key="2">
    <source>
        <dbReference type="Proteomes" id="UP001362899"/>
    </source>
</evidence>
<sequence>MSSYTIVDDVNAIENQTNENDQNEAVTQRSYMPTIHQRRLWQKERNLEEDVKELNLLIASYYSSEREAAKRIFEEKSIRIMYRLKISMPATKFWCRVLDGWTKVQRSKRFEKLVLKMIRLVIWIQKHRW</sequence>
<keyword evidence="2" id="KW-1185">Reference proteome</keyword>